<protein>
    <recommendedName>
        <fullName evidence="4">FAD-binding PCMH-type domain-containing protein</fullName>
    </recommendedName>
</protein>
<dbReference type="EMBL" id="MU864437">
    <property type="protein sequence ID" value="KAK4185896.1"/>
    <property type="molecule type" value="Genomic_DNA"/>
</dbReference>
<evidence type="ECO:0000259" key="4">
    <source>
        <dbReference type="PROSITE" id="PS51387"/>
    </source>
</evidence>
<keyword evidence="3" id="KW-0472">Membrane</keyword>
<keyword evidence="2" id="KW-0560">Oxidoreductase</keyword>
<dbReference type="Proteomes" id="UP001302126">
    <property type="component" value="Unassembled WGS sequence"/>
</dbReference>
<keyword evidence="3" id="KW-0812">Transmembrane</keyword>
<dbReference type="InterPro" id="IPR016166">
    <property type="entry name" value="FAD-bd_PCMH"/>
</dbReference>
<dbReference type="Gene3D" id="3.30.465.10">
    <property type="match status" value="4"/>
</dbReference>
<feature type="domain" description="FAD-binding PCMH-type" evidence="4">
    <location>
        <begin position="152"/>
        <end position="330"/>
    </location>
</feature>
<reference evidence="5" key="1">
    <citation type="journal article" date="2023" name="Mol. Phylogenet. Evol.">
        <title>Genome-scale phylogeny and comparative genomics of the fungal order Sordariales.</title>
        <authorList>
            <person name="Hensen N."/>
            <person name="Bonometti L."/>
            <person name="Westerberg I."/>
            <person name="Brannstrom I.O."/>
            <person name="Guillou S."/>
            <person name="Cros-Aarteil S."/>
            <person name="Calhoun S."/>
            <person name="Haridas S."/>
            <person name="Kuo A."/>
            <person name="Mondo S."/>
            <person name="Pangilinan J."/>
            <person name="Riley R."/>
            <person name="LaButti K."/>
            <person name="Andreopoulos B."/>
            <person name="Lipzen A."/>
            <person name="Chen C."/>
            <person name="Yan M."/>
            <person name="Daum C."/>
            <person name="Ng V."/>
            <person name="Clum A."/>
            <person name="Steindorff A."/>
            <person name="Ohm R.A."/>
            <person name="Martin F."/>
            <person name="Silar P."/>
            <person name="Natvig D.O."/>
            <person name="Lalanne C."/>
            <person name="Gautier V."/>
            <person name="Ament-Velasquez S.L."/>
            <person name="Kruys A."/>
            <person name="Hutchinson M.I."/>
            <person name="Powell A.J."/>
            <person name="Barry K."/>
            <person name="Miller A.N."/>
            <person name="Grigoriev I.V."/>
            <person name="Debuchy R."/>
            <person name="Gladieux P."/>
            <person name="Hiltunen Thoren M."/>
            <person name="Johannesson H."/>
        </authorList>
    </citation>
    <scope>NUCLEOTIDE SEQUENCE</scope>
    <source>
        <strain evidence="5">PSN309</strain>
    </source>
</reference>
<sequence length="1185" mass="127248">MSKLKVAEPKNGGGGLTTLQRLMVAWTSVAVLVGAAWLSLAQAGLAVEFQGIWPRTVPRCRCYPGESCWPSTADWTAFNKTIGGRLIATVPIGAVCHDTFPGVGYDAARCAEIQGLWPKAELHEETTHSVMAAFWSNNSCDPFTSRDSPCEVGSYVQFAVNAANADHYKKTIAFAAKNNIRLVIRNTGHDYMGKSTGAGGLALWTHNIKDRSIIDYKSSYYTGKAMKIGAGVSAGEAQETANAKGLLVVDGDCPTVGIAGGYTQGGGSTPLGSKFGLAADNVLEWEVVTADGRQLTATPTKNSDLYWALSGGGGGTYAAVLSMTVRLHKNMKTAGATLQFVDTTDAFWKVLADFLVNIPAVIKAGASIYWQVIPPAYTGLPGHLFNLPQLYFPGGNGKELEKLMKPTFDSLKKNGIQYAYTTKDYNNFQDAFSTLNPYQNITEINIGGRLIPKSLVSNKISATLLADSIKFITNTGGIFAGVSADVSKTPNVDNSANPEWRKSAFLAFYGIPYDRTNFATNLVSQQAVTNVLTPALEKLTPGGGAYLNEADPNQRNWQTVFYGPINYAKLFLIKKKYDPLGIFWGPTTVGSEAPVHIYSPCCSVVNMHSGLVFSLLLAGVSAGIVRERNPPTCRSAPGDPTWPSQANWNSLNSTVNGRLIATIPIGASCHTSFISPLTGQPVSTYNAAQCAALRNTWHFPETHIENPSSPMAYTATSNSCNPFSAASSSCTIGNHAVYAIDAVTTSDLQAGINFARQHNLRIVIKNTGHDYLGKSTGAHSLSLWTHNFKTKQVINNYVSATYSGAAIKLGAGVLGIEAFRFANEHNLVVVGGNCPTVGIAGGYAQGGGIGPLSSVKGLATEQVLAWEVITAAGDLVIADPSNNANLYWALRGGGGGTYGLVVSMTVKAYPDSYTASSVISVAQTATNIDAIYAGFKQWMVTELPKLVDEGIYVLWILNPTGFIVQARFAFGKHQAELDALMQPTLAILNGLNLSPEYFSFEAPSFLRAYEDSPGGQWNVSDFNTGGRLVPRSLVNSSNSSEVDALVSVFRHIGTQTLLTGVCFNVSSFVSYPDENAVNPYFRTSLFNVFLGIPTVYDSWQANLDSMNTITNDFLAGIAALTPNGGAYLNEADVQQPNWQSVFYGSHWTRLSAIKRQYDPNDAFYAPTAVGSERWEERQDGRLCRV</sequence>
<reference evidence="5" key="2">
    <citation type="submission" date="2023-05" db="EMBL/GenBank/DDBJ databases">
        <authorList>
            <consortium name="Lawrence Berkeley National Laboratory"/>
            <person name="Steindorff A."/>
            <person name="Hensen N."/>
            <person name="Bonometti L."/>
            <person name="Westerberg I."/>
            <person name="Brannstrom I.O."/>
            <person name="Guillou S."/>
            <person name="Cros-Aarteil S."/>
            <person name="Calhoun S."/>
            <person name="Haridas S."/>
            <person name="Kuo A."/>
            <person name="Mondo S."/>
            <person name="Pangilinan J."/>
            <person name="Riley R."/>
            <person name="Labutti K."/>
            <person name="Andreopoulos B."/>
            <person name="Lipzen A."/>
            <person name="Chen C."/>
            <person name="Yanf M."/>
            <person name="Daum C."/>
            <person name="Ng V."/>
            <person name="Clum A."/>
            <person name="Ohm R."/>
            <person name="Martin F."/>
            <person name="Silar P."/>
            <person name="Natvig D."/>
            <person name="Lalanne C."/>
            <person name="Gautier V."/>
            <person name="Ament-Velasquez S.L."/>
            <person name="Kruys A."/>
            <person name="Hutchinson M.I."/>
            <person name="Powell A.J."/>
            <person name="Barry K."/>
            <person name="Miller A.N."/>
            <person name="Grigoriev I.V."/>
            <person name="Debuchy R."/>
            <person name="Gladieux P."/>
            <person name="Thoren M.H."/>
            <person name="Johannesson H."/>
        </authorList>
    </citation>
    <scope>NUCLEOTIDE SEQUENCE</scope>
    <source>
        <strain evidence="5">PSN309</strain>
    </source>
</reference>
<dbReference type="PROSITE" id="PS51387">
    <property type="entry name" value="FAD_PCMH"/>
    <property type="match status" value="2"/>
</dbReference>
<dbReference type="GO" id="GO:0071949">
    <property type="term" value="F:FAD binding"/>
    <property type="evidence" value="ECO:0007669"/>
    <property type="project" value="InterPro"/>
</dbReference>
<organism evidence="5 6">
    <name type="scientific">Podospora australis</name>
    <dbReference type="NCBI Taxonomy" id="1536484"/>
    <lineage>
        <taxon>Eukaryota</taxon>
        <taxon>Fungi</taxon>
        <taxon>Dikarya</taxon>
        <taxon>Ascomycota</taxon>
        <taxon>Pezizomycotina</taxon>
        <taxon>Sordariomycetes</taxon>
        <taxon>Sordariomycetidae</taxon>
        <taxon>Sordariales</taxon>
        <taxon>Podosporaceae</taxon>
        <taxon>Podospora</taxon>
    </lineage>
</organism>
<name>A0AAN6WR31_9PEZI</name>
<evidence type="ECO:0000256" key="2">
    <source>
        <dbReference type="ARBA" id="ARBA00023002"/>
    </source>
</evidence>
<dbReference type="AlphaFoldDB" id="A0AAN6WR31"/>
<evidence type="ECO:0000313" key="6">
    <source>
        <dbReference type="Proteomes" id="UP001302126"/>
    </source>
</evidence>
<feature type="transmembrane region" description="Helical" evidence="3">
    <location>
        <begin position="21"/>
        <end position="40"/>
    </location>
</feature>
<evidence type="ECO:0000313" key="5">
    <source>
        <dbReference type="EMBL" id="KAK4185896.1"/>
    </source>
</evidence>
<gene>
    <name evidence="5" type="ORF">QBC35DRAFT_388516</name>
</gene>
<dbReference type="InterPro" id="IPR050432">
    <property type="entry name" value="FAD-linked_Oxidoreductases_BP"/>
</dbReference>
<dbReference type="SUPFAM" id="SSF56176">
    <property type="entry name" value="FAD-binding/transporter-associated domain-like"/>
    <property type="match status" value="2"/>
</dbReference>
<keyword evidence="3" id="KW-1133">Transmembrane helix</keyword>
<dbReference type="PANTHER" id="PTHR13878:SF91">
    <property type="entry name" value="FAD BINDING DOMAIN PROTEIN (AFU_ORTHOLOGUE AFUA_6G12070)-RELATED"/>
    <property type="match status" value="1"/>
</dbReference>
<evidence type="ECO:0000256" key="1">
    <source>
        <dbReference type="ARBA" id="ARBA00005466"/>
    </source>
</evidence>
<feature type="domain" description="FAD-binding PCMH-type" evidence="4">
    <location>
        <begin position="731"/>
        <end position="911"/>
    </location>
</feature>
<evidence type="ECO:0000256" key="3">
    <source>
        <dbReference type="SAM" id="Phobius"/>
    </source>
</evidence>
<proteinExistence type="inferred from homology"/>
<dbReference type="Pfam" id="PF08031">
    <property type="entry name" value="BBE"/>
    <property type="match status" value="2"/>
</dbReference>
<comment type="similarity">
    <text evidence="1">Belongs to the oxygen-dependent FAD-linked oxidoreductase family.</text>
</comment>
<dbReference type="InterPro" id="IPR006094">
    <property type="entry name" value="Oxid_FAD_bind_N"/>
</dbReference>
<comment type="caution">
    <text evidence="5">The sequence shown here is derived from an EMBL/GenBank/DDBJ whole genome shotgun (WGS) entry which is preliminary data.</text>
</comment>
<dbReference type="InterPro" id="IPR012951">
    <property type="entry name" value="BBE"/>
</dbReference>
<keyword evidence="6" id="KW-1185">Reference proteome</keyword>
<dbReference type="Pfam" id="PF01565">
    <property type="entry name" value="FAD_binding_4"/>
    <property type="match status" value="2"/>
</dbReference>
<dbReference type="InterPro" id="IPR016169">
    <property type="entry name" value="FAD-bd_PCMH_sub2"/>
</dbReference>
<dbReference type="PANTHER" id="PTHR13878">
    <property type="entry name" value="GULONOLACTONE OXIDASE"/>
    <property type="match status" value="1"/>
</dbReference>
<dbReference type="InterPro" id="IPR036318">
    <property type="entry name" value="FAD-bd_PCMH-like_sf"/>
</dbReference>
<accession>A0AAN6WR31</accession>
<dbReference type="GO" id="GO:0016491">
    <property type="term" value="F:oxidoreductase activity"/>
    <property type="evidence" value="ECO:0007669"/>
    <property type="project" value="UniProtKB-KW"/>
</dbReference>